<keyword evidence="1" id="KW-1133">Transmembrane helix</keyword>
<sequence length="78" mass="8609">MAERSSGDNIDDIRGRLMEDDLFESFDDVPGPAVQRVEQKRIFGLTAGERMILSIIFFIAVSVLSIALLLVTNTIAIP</sequence>
<name>A0A2M8PG60_9CHLR</name>
<gene>
    <name evidence="2" type="ORF">CUN49_05010</name>
</gene>
<organism evidence="2 3">
    <name type="scientific">Candidatus Thermofonsia Clade 1 bacterium</name>
    <dbReference type="NCBI Taxonomy" id="2364210"/>
    <lineage>
        <taxon>Bacteria</taxon>
        <taxon>Bacillati</taxon>
        <taxon>Chloroflexota</taxon>
        <taxon>Candidatus Thermofontia</taxon>
        <taxon>Candidatus Thermofonsia Clade 1</taxon>
    </lineage>
</organism>
<comment type="caution">
    <text evidence="2">The sequence shown here is derived from an EMBL/GenBank/DDBJ whole genome shotgun (WGS) entry which is preliminary data.</text>
</comment>
<dbReference type="Proteomes" id="UP000229681">
    <property type="component" value="Unassembled WGS sequence"/>
</dbReference>
<proteinExistence type="predicted"/>
<evidence type="ECO:0000313" key="2">
    <source>
        <dbReference type="EMBL" id="PJF36533.1"/>
    </source>
</evidence>
<accession>A0A2M8PG60</accession>
<dbReference type="AlphaFoldDB" id="A0A2M8PG60"/>
<keyword evidence="1" id="KW-0812">Transmembrane</keyword>
<dbReference type="EMBL" id="PGTM01000047">
    <property type="protein sequence ID" value="PJF36533.1"/>
    <property type="molecule type" value="Genomic_DNA"/>
</dbReference>
<keyword evidence="1" id="KW-0472">Membrane</keyword>
<feature type="transmembrane region" description="Helical" evidence="1">
    <location>
        <begin position="51"/>
        <end position="77"/>
    </location>
</feature>
<reference evidence="2 3" key="1">
    <citation type="submission" date="2017-11" db="EMBL/GenBank/DDBJ databases">
        <title>Evolution of Phototrophy in the Chloroflexi Phylum Driven by Horizontal Gene Transfer.</title>
        <authorList>
            <person name="Ward L.M."/>
            <person name="Hemp J."/>
            <person name="Shih P.M."/>
            <person name="Mcglynn S.E."/>
            <person name="Fischer W."/>
        </authorList>
    </citation>
    <scope>NUCLEOTIDE SEQUENCE [LARGE SCALE GENOMIC DNA]</scope>
    <source>
        <strain evidence="2">JP3_13</strain>
    </source>
</reference>
<evidence type="ECO:0000313" key="3">
    <source>
        <dbReference type="Proteomes" id="UP000229681"/>
    </source>
</evidence>
<evidence type="ECO:0000256" key="1">
    <source>
        <dbReference type="SAM" id="Phobius"/>
    </source>
</evidence>
<protein>
    <submittedName>
        <fullName evidence="2">Uncharacterized protein</fullName>
    </submittedName>
</protein>